<dbReference type="CDD" id="cd06261">
    <property type="entry name" value="TM_PBP2"/>
    <property type="match status" value="1"/>
</dbReference>
<comment type="caution">
    <text evidence="9">The sequence shown here is derived from an EMBL/GenBank/DDBJ whole genome shotgun (WGS) entry which is preliminary data.</text>
</comment>
<dbReference type="EMBL" id="JACXIY010000001">
    <property type="protein sequence ID" value="MBD2867195.1"/>
    <property type="molecule type" value="Genomic_DNA"/>
</dbReference>
<dbReference type="InterPro" id="IPR035906">
    <property type="entry name" value="MetI-like_sf"/>
</dbReference>
<accession>A0A927CGM4</accession>
<keyword evidence="3" id="KW-1003">Cell membrane</keyword>
<evidence type="ECO:0000256" key="6">
    <source>
        <dbReference type="ARBA" id="ARBA00023136"/>
    </source>
</evidence>
<feature type="transmembrane region" description="Helical" evidence="7">
    <location>
        <begin position="113"/>
        <end position="137"/>
    </location>
</feature>
<evidence type="ECO:0000256" key="2">
    <source>
        <dbReference type="ARBA" id="ARBA00022448"/>
    </source>
</evidence>
<dbReference type="Gene3D" id="1.10.3720.10">
    <property type="entry name" value="MetI-like"/>
    <property type="match status" value="1"/>
</dbReference>
<sequence>MQDRSNKLMKRMLVRYELYLMLLLPLVWFIIFQYVPMYGVQIAFREFMPNLGFLGSPWVGFEHFERFFSSYYFERLLWNTLSISLFQTLVAFPIPIFLALLIHEIQNKRMRKLLQNVTYMPHFISIVVIVGMLNLFLSSETGFVNHVLSAVGIEPIAFMERADWFKTVLISSGVWQNMGWQSIIYIAALSGLDPQLYEAAKIDGASRWQRVMHVSVPGILPTIIILLILDIGHFMNVGFEKILLMQNELNMEASDVISTFIYRNGILKGDFSYSASIGLFNALINFILLIVINAYARRKTETSLW</sequence>
<evidence type="ECO:0000256" key="3">
    <source>
        <dbReference type="ARBA" id="ARBA00022475"/>
    </source>
</evidence>
<dbReference type="GO" id="GO:0055085">
    <property type="term" value="P:transmembrane transport"/>
    <property type="evidence" value="ECO:0007669"/>
    <property type="project" value="InterPro"/>
</dbReference>
<dbReference type="InterPro" id="IPR050809">
    <property type="entry name" value="UgpAE/MalFG_permease"/>
</dbReference>
<keyword evidence="6 7" id="KW-0472">Membrane</keyword>
<evidence type="ECO:0000313" key="10">
    <source>
        <dbReference type="Proteomes" id="UP000632125"/>
    </source>
</evidence>
<feature type="transmembrane region" description="Helical" evidence="7">
    <location>
        <begin position="76"/>
        <end position="101"/>
    </location>
</feature>
<feature type="transmembrane region" description="Helical" evidence="7">
    <location>
        <begin position="273"/>
        <end position="296"/>
    </location>
</feature>
<comment type="similarity">
    <text evidence="7">Belongs to the binding-protein-dependent transport system permease family.</text>
</comment>
<proteinExistence type="inferred from homology"/>
<dbReference type="AlphaFoldDB" id="A0A927CGM4"/>
<dbReference type="InterPro" id="IPR000515">
    <property type="entry name" value="MetI-like"/>
</dbReference>
<feature type="domain" description="ABC transmembrane type-1" evidence="8">
    <location>
        <begin position="77"/>
        <end position="292"/>
    </location>
</feature>
<evidence type="ECO:0000313" key="9">
    <source>
        <dbReference type="EMBL" id="MBD2867195.1"/>
    </source>
</evidence>
<evidence type="ECO:0000256" key="1">
    <source>
        <dbReference type="ARBA" id="ARBA00004651"/>
    </source>
</evidence>
<reference evidence="9" key="1">
    <citation type="submission" date="2020-09" db="EMBL/GenBank/DDBJ databases">
        <title>A novel bacterium of genus Paenibacillus, isolated from South China Sea.</title>
        <authorList>
            <person name="Huang H."/>
            <person name="Mo K."/>
            <person name="Hu Y."/>
        </authorList>
    </citation>
    <scope>NUCLEOTIDE SEQUENCE</scope>
    <source>
        <strain evidence="9">IB182493</strain>
    </source>
</reference>
<dbReference type="PANTHER" id="PTHR43227:SF11">
    <property type="entry name" value="BLL4140 PROTEIN"/>
    <property type="match status" value="1"/>
</dbReference>
<dbReference type="PANTHER" id="PTHR43227">
    <property type="entry name" value="BLL4140 PROTEIN"/>
    <property type="match status" value="1"/>
</dbReference>
<feature type="transmembrane region" description="Helical" evidence="7">
    <location>
        <begin position="218"/>
        <end position="239"/>
    </location>
</feature>
<keyword evidence="2 7" id="KW-0813">Transport</keyword>
<keyword evidence="5 7" id="KW-1133">Transmembrane helix</keyword>
<evidence type="ECO:0000256" key="4">
    <source>
        <dbReference type="ARBA" id="ARBA00022692"/>
    </source>
</evidence>
<dbReference type="SUPFAM" id="SSF161098">
    <property type="entry name" value="MetI-like"/>
    <property type="match status" value="1"/>
</dbReference>
<dbReference type="Pfam" id="PF00528">
    <property type="entry name" value="BPD_transp_1"/>
    <property type="match status" value="1"/>
</dbReference>
<dbReference type="Proteomes" id="UP000632125">
    <property type="component" value="Unassembled WGS sequence"/>
</dbReference>
<evidence type="ECO:0000256" key="5">
    <source>
        <dbReference type="ARBA" id="ARBA00022989"/>
    </source>
</evidence>
<keyword evidence="10" id="KW-1185">Reference proteome</keyword>
<name>A0A927CGM4_9BACL</name>
<dbReference type="RefSeq" id="WP_190857541.1">
    <property type="nucleotide sequence ID" value="NZ_JACXIY010000001.1"/>
</dbReference>
<evidence type="ECO:0000256" key="7">
    <source>
        <dbReference type="RuleBase" id="RU363032"/>
    </source>
</evidence>
<gene>
    <name evidence="9" type="ORF">IDH41_01300</name>
</gene>
<feature type="transmembrane region" description="Helical" evidence="7">
    <location>
        <begin position="20"/>
        <end position="44"/>
    </location>
</feature>
<comment type="subcellular location">
    <subcellularLocation>
        <location evidence="1 7">Cell membrane</location>
        <topology evidence="1 7">Multi-pass membrane protein</topology>
    </subcellularLocation>
</comment>
<keyword evidence="4 7" id="KW-0812">Transmembrane</keyword>
<dbReference type="GO" id="GO:0005886">
    <property type="term" value="C:plasma membrane"/>
    <property type="evidence" value="ECO:0007669"/>
    <property type="project" value="UniProtKB-SubCell"/>
</dbReference>
<organism evidence="9 10">
    <name type="scientific">Paenibacillus arenilitoris</name>
    <dbReference type="NCBI Taxonomy" id="2772299"/>
    <lineage>
        <taxon>Bacteria</taxon>
        <taxon>Bacillati</taxon>
        <taxon>Bacillota</taxon>
        <taxon>Bacilli</taxon>
        <taxon>Bacillales</taxon>
        <taxon>Paenibacillaceae</taxon>
        <taxon>Paenibacillus</taxon>
    </lineage>
</organism>
<feature type="transmembrane region" description="Helical" evidence="7">
    <location>
        <begin position="178"/>
        <end position="197"/>
    </location>
</feature>
<evidence type="ECO:0000259" key="8">
    <source>
        <dbReference type="PROSITE" id="PS50928"/>
    </source>
</evidence>
<protein>
    <submittedName>
        <fullName evidence="9">Sugar ABC transporter permease</fullName>
    </submittedName>
</protein>
<dbReference type="PROSITE" id="PS50928">
    <property type="entry name" value="ABC_TM1"/>
    <property type="match status" value="1"/>
</dbReference>